<organism evidence="3">
    <name type="scientific">Thiolapillus brandeum</name>
    <dbReference type="NCBI Taxonomy" id="1076588"/>
    <lineage>
        <taxon>Bacteria</taxon>
        <taxon>Pseudomonadati</taxon>
        <taxon>Pseudomonadota</taxon>
        <taxon>Gammaproteobacteria</taxon>
        <taxon>Chromatiales</taxon>
        <taxon>Sedimenticolaceae</taxon>
        <taxon>Thiolapillus</taxon>
    </lineage>
</organism>
<dbReference type="Pfam" id="PF20432">
    <property type="entry name" value="Xre-like-HTH"/>
    <property type="match status" value="1"/>
</dbReference>
<protein>
    <submittedName>
        <fullName evidence="3">DUF2384 domain-containing protein</fullName>
    </submittedName>
</protein>
<dbReference type="InterPro" id="IPR024467">
    <property type="entry name" value="Xre/MbcA/ParS-like_toxin-bd"/>
</dbReference>
<dbReference type="GO" id="GO:0003677">
    <property type="term" value="F:DNA binding"/>
    <property type="evidence" value="ECO:0007669"/>
    <property type="project" value="InterPro"/>
</dbReference>
<gene>
    <name evidence="3" type="ORF">ENJ98_04810</name>
</gene>
<dbReference type="AlphaFoldDB" id="A0A7C5IZ94"/>
<comment type="caution">
    <text evidence="3">The sequence shown here is derived from an EMBL/GenBank/DDBJ whole genome shotgun (WGS) entry which is preliminary data.</text>
</comment>
<feature type="domain" description="Antitoxin Xre-like helix-turn-helix" evidence="2">
    <location>
        <begin position="42"/>
        <end position="100"/>
    </location>
</feature>
<sequence>MSSGVAEARLFHPTGSGVERRTELSGLLHSLGVKPARDGAVADAIRQGFPVTAVDRLAKELEIPLQRLLRIIALPSATLARRRAKKRLSPQESDRLYRVVAAWAAALRLFEGDAAAARRWLNEPARALGGRTPLENLDTEAGADEVRDLIGRLEHGVVT</sequence>
<dbReference type="InterPro" id="IPR046847">
    <property type="entry name" value="Xre-like_HTH"/>
</dbReference>
<evidence type="ECO:0000259" key="1">
    <source>
        <dbReference type="Pfam" id="PF09722"/>
    </source>
</evidence>
<name>A0A7C5IZ94_9GAMM</name>
<dbReference type="Pfam" id="PF09722">
    <property type="entry name" value="Xre_MbcA_ParS_C"/>
    <property type="match status" value="1"/>
</dbReference>
<reference evidence="3" key="1">
    <citation type="journal article" date="2020" name="mSystems">
        <title>Genome- and Community-Level Interaction Insights into Carbon Utilization and Element Cycling Functions of Hydrothermarchaeota in Hydrothermal Sediment.</title>
        <authorList>
            <person name="Zhou Z."/>
            <person name="Liu Y."/>
            <person name="Xu W."/>
            <person name="Pan J."/>
            <person name="Luo Z.H."/>
            <person name="Li M."/>
        </authorList>
    </citation>
    <scope>NUCLEOTIDE SEQUENCE [LARGE SCALE GENOMIC DNA]</scope>
    <source>
        <strain evidence="3">HyVt-535</strain>
    </source>
</reference>
<dbReference type="Proteomes" id="UP000886100">
    <property type="component" value="Unassembled WGS sequence"/>
</dbReference>
<evidence type="ECO:0000313" key="3">
    <source>
        <dbReference type="EMBL" id="HHH13537.1"/>
    </source>
</evidence>
<accession>A0A7C5IZ94</accession>
<evidence type="ECO:0000259" key="2">
    <source>
        <dbReference type="Pfam" id="PF20432"/>
    </source>
</evidence>
<feature type="domain" description="Antitoxin Xre/MbcA/ParS-like toxin-binding" evidence="1">
    <location>
        <begin position="106"/>
        <end position="156"/>
    </location>
</feature>
<dbReference type="EMBL" id="DROM01000289">
    <property type="protein sequence ID" value="HHH13537.1"/>
    <property type="molecule type" value="Genomic_DNA"/>
</dbReference>
<dbReference type="NCBIfam" id="TIGR02293">
    <property type="entry name" value="TAS_TIGR02293"/>
    <property type="match status" value="1"/>
</dbReference>
<proteinExistence type="predicted"/>
<dbReference type="InterPro" id="IPR011979">
    <property type="entry name" value="Antitox_Xre"/>
</dbReference>